<dbReference type="InterPro" id="IPR050471">
    <property type="entry name" value="AB_hydrolase"/>
</dbReference>
<reference evidence="2 3" key="1">
    <citation type="submission" date="2016-10" db="EMBL/GenBank/DDBJ databases">
        <authorList>
            <person name="de Groot N.N."/>
        </authorList>
    </citation>
    <scope>NUCLEOTIDE SEQUENCE [LARGE SCALE GENOMIC DNA]</scope>
    <source>
        <strain evidence="2 3">DSM 16195</strain>
    </source>
</reference>
<dbReference type="Pfam" id="PF00561">
    <property type="entry name" value="Abhydrolase_1"/>
    <property type="match status" value="1"/>
</dbReference>
<organism evidence="2 3">
    <name type="scientific">Ulvibacter litoralis</name>
    <dbReference type="NCBI Taxonomy" id="227084"/>
    <lineage>
        <taxon>Bacteria</taxon>
        <taxon>Pseudomonadati</taxon>
        <taxon>Bacteroidota</taxon>
        <taxon>Flavobacteriia</taxon>
        <taxon>Flavobacteriales</taxon>
        <taxon>Flavobacteriaceae</taxon>
        <taxon>Ulvibacter</taxon>
    </lineage>
</organism>
<name>A0A1G7CXR9_9FLAO</name>
<proteinExistence type="predicted"/>
<dbReference type="PANTHER" id="PTHR43433:SF5">
    <property type="entry name" value="AB HYDROLASE-1 DOMAIN-CONTAINING PROTEIN"/>
    <property type="match status" value="1"/>
</dbReference>
<accession>A0A1G7CXR9</accession>
<dbReference type="AlphaFoldDB" id="A0A1G7CXR9"/>
<dbReference type="Proteomes" id="UP000199321">
    <property type="component" value="Unassembled WGS sequence"/>
</dbReference>
<dbReference type="InterPro" id="IPR000073">
    <property type="entry name" value="AB_hydrolase_1"/>
</dbReference>
<dbReference type="RefSeq" id="WP_093140375.1">
    <property type="nucleotide sequence ID" value="NZ_BMWO01000001.1"/>
</dbReference>
<dbReference type="PRINTS" id="PR00111">
    <property type="entry name" value="ABHYDROLASE"/>
</dbReference>
<dbReference type="EMBL" id="FNBA01000001">
    <property type="protein sequence ID" value="SDE44023.1"/>
    <property type="molecule type" value="Genomic_DNA"/>
</dbReference>
<dbReference type="Gene3D" id="3.40.50.1820">
    <property type="entry name" value="alpha/beta hydrolase"/>
    <property type="match status" value="1"/>
</dbReference>
<dbReference type="SUPFAM" id="SSF53474">
    <property type="entry name" value="alpha/beta-Hydrolases"/>
    <property type="match status" value="1"/>
</dbReference>
<feature type="domain" description="AB hydrolase-1" evidence="1">
    <location>
        <begin position="19"/>
        <end position="244"/>
    </location>
</feature>
<protein>
    <submittedName>
        <fullName evidence="2">Pimeloyl-ACP methyl ester carboxylesterase</fullName>
    </submittedName>
</protein>
<gene>
    <name evidence="2" type="ORF">SAMN05421855_101630</name>
</gene>
<dbReference type="InterPro" id="IPR029058">
    <property type="entry name" value="AB_hydrolase_fold"/>
</dbReference>
<evidence type="ECO:0000313" key="3">
    <source>
        <dbReference type="Proteomes" id="UP000199321"/>
    </source>
</evidence>
<evidence type="ECO:0000259" key="1">
    <source>
        <dbReference type="Pfam" id="PF00561"/>
    </source>
</evidence>
<sequence>MILNYNNASIYYEIHGEGPVLLLLHGFLESATMWEKFIPEVASKYTIITMDFPGHGKSECIDKEHTMELLAEVVHALLLELNINSVSIMGHSMGGYVALAFAEKYDEKLQKLALLNSTSAEDSADRKLNRERAIQVISRNPAAFISMAISNLFSENTHQKYASEIQNLKNEALKFPLEGILAAVIGMKNRKDRTTILKNFSKEKILICGKNDLIVPYETSKTLASHTLSKLIELDGGHMGMVENLKEITKIYT</sequence>
<evidence type="ECO:0000313" key="2">
    <source>
        <dbReference type="EMBL" id="SDE44023.1"/>
    </source>
</evidence>
<keyword evidence="3" id="KW-1185">Reference proteome</keyword>
<dbReference type="PANTHER" id="PTHR43433">
    <property type="entry name" value="HYDROLASE, ALPHA/BETA FOLD FAMILY PROTEIN"/>
    <property type="match status" value="1"/>
</dbReference>
<dbReference type="OrthoDB" id="252464at2"/>
<dbReference type="STRING" id="227084.SAMN05421855_101630"/>